<name>A0A074XEE5_AURPU</name>
<sequence>MSGSPSRQSKRVTAKEKKVIDERKAQGLPEDGSYDFRLEVEMIRGIRTQRKRLIRTKDNVSLGVWACNQAWDLKKFYPGQIIRAIRPYSESNIDVKFNELGGNNGMTSDGGVGAKNRYMIVLWKTNYGLYCIPMFTFSGVISVNHLDKDRVGELVTMVTEDKRDEIIDHTAWAGLPLIMNLNPSMLGAAPSQIAYADLSRPYWVGKTEQITDKVGSLDGDEYLRLVCLFEQKQKTWIENSFKEFGVDYINVPSITPTPLSDGRTDRDYGPNIMVMADHVFNGQYNSKFKVQRIKKKHDEAAKNRGVVKK</sequence>
<dbReference type="AlphaFoldDB" id="A0A074XEE5"/>
<dbReference type="Proteomes" id="UP000030706">
    <property type="component" value="Unassembled WGS sequence"/>
</dbReference>
<keyword evidence="3" id="KW-1185">Reference proteome</keyword>
<accession>A0A074XEE5</accession>
<evidence type="ECO:0000313" key="2">
    <source>
        <dbReference type="EMBL" id="KEQ82084.1"/>
    </source>
</evidence>
<evidence type="ECO:0000313" key="3">
    <source>
        <dbReference type="Proteomes" id="UP000030706"/>
    </source>
</evidence>
<evidence type="ECO:0000256" key="1">
    <source>
        <dbReference type="SAM" id="MobiDB-lite"/>
    </source>
</evidence>
<organism evidence="2 3">
    <name type="scientific">Aureobasidium pullulans EXF-150</name>
    <dbReference type="NCBI Taxonomy" id="1043002"/>
    <lineage>
        <taxon>Eukaryota</taxon>
        <taxon>Fungi</taxon>
        <taxon>Dikarya</taxon>
        <taxon>Ascomycota</taxon>
        <taxon>Pezizomycotina</taxon>
        <taxon>Dothideomycetes</taxon>
        <taxon>Dothideomycetidae</taxon>
        <taxon>Dothideales</taxon>
        <taxon>Saccotheciaceae</taxon>
        <taxon>Aureobasidium</taxon>
    </lineage>
</organism>
<gene>
    <name evidence="2" type="ORF">M438DRAFT_347764</name>
</gene>
<feature type="region of interest" description="Disordered" evidence="1">
    <location>
        <begin position="1"/>
        <end position="24"/>
    </location>
</feature>
<dbReference type="HOGENOM" id="CLU_049043_0_0_1"/>
<protein>
    <submittedName>
        <fullName evidence="2">Uncharacterized protein</fullName>
    </submittedName>
</protein>
<dbReference type="RefSeq" id="XP_029758271.1">
    <property type="nucleotide sequence ID" value="XM_029905981.1"/>
</dbReference>
<reference evidence="2 3" key="1">
    <citation type="journal article" date="2014" name="BMC Genomics">
        <title>Genome sequencing of four Aureobasidium pullulans varieties: biotechnological potential, stress tolerance, and description of new species.</title>
        <authorList>
            <person name="Gostin Ar C."/>
            <person name="Ohm R.A."/>
            <person name="Kogej T."/>
            <person name="Sonjak S."/>
            <person name="Turk M."/>
            <person name="Zajc J."/>
            <person name="Zalar P."/>
            <person name="Grube M."/>
            <person name="Sun H."/>
            <person name="Han J."/>
            <person name="Sharma A."/>
            <person name="Chiniquy J."/>
            <person name="Ngan C.Y."/>
            <person name="Lipzen A."/>
            <person name="Barry K."/>
            <person name="Grigoriev I.V."/>
            <person name="Gunde-Cimerman N."/>
        </authorList>
    </citation>
    <scope>NUCLEOTIDE SEQUENCE [LARGE SCALE GENOMIC DNA]</scope>
    <source>
        <strain evidence="2 3">EXF-150</strain>
    </source>
</reference>
<dbReference type="OrthoDB" id="3911430at2759"/>
<dbReference type="EMBL" id="KL584989">
    <property type="protein sequence ID" value="KEQ82084.1"/>
    <property type="molecule type" value="Genomic_DNA"/>
</dbReference>
<dbReference type="GeneID" id="40748287"/>
<feature type="compositionally biased region" description="Basic and acidic residues" evidence="1">
    <location>
        <begin position="13"/>
        <end position="24"/>
    </location>
</feature>
<proteinExistence type="predicted"/>